<dbReference type="KEGG" id="nin:NADRNF5_0978"/>
<evidence type="ECO:0000313" key="2">
    <source>
        <dbReference type="Proteomes" id="UP000032408"/>
    </source>
</evidence>
<dbReference type="EMBL" id="CP011070">
    <property type="protein sequence ID" value="AJW70670.1"/>
    <property type="molecule type" value="Genomic_DNA"/>
</dbReference>
<sequence length="440" mass="48351">MDKFLIIFPLIVLSAPLAFAESSNVGIIYWEKEIVSINSFADIIVKDNDMNKKEYPNFADKFTITVWSDTSPDGLEIQVVENGVYSGIFKGSVYIADSGEPTKNRLISSPGDVLYAKYVDSTLPDGGSSEIISAAVVKISGEDMSPILNKIDPSMRHLKTPQSEIPAWVKNNAGWWADGTIAESDFISGIEFLIKDGIIVIPPTTVSSESSEGVPAWVKNNAGWWADGTISDGEFVNGIQHLIKTGLISVSSNTETTQMVSEKPKSDDSKLASLEAELEKCSEIKVGYKRIDCEKPLKKAIALYKYQTNAQKFEIGPITYYWFGVGSEGNGFEISPTGQAILSIRMLAENTSSEITALHCTSPSICSYDVWDGTNAFKYSGMDFTSGEIVLNPNDSREFNILFGPNIGYGGTEFKYDPSKTYYFRINENFGSVDIPLELK</sequence>
<dbReference type="AlphaFoldDB" id="A0A0D5C2V3"/>
<accession>A0A0D5C2V3</accession>
<name>A0A0D5C2V3_9ARCH</name>
<dbReference type="HOGENOM" id="CLU_622036_0_0_2"/>
<keyword evidence="2" id="KW-1185">Reference proteome</keyword>
<dbReference type="RefSeq" id="WP_237089351.1">
    <property type="nucleotide sequence ID" value="NZ_CP011070.1"/>
</dbReference>
<reference evidence="2" key="1">
    <citation type="submission" date="2015-03" db="EMBL/GenBank/DDBJ databases">
        <title>Characterization of two novel Thaumarchaeota isolated from the Northern Adriatic Sea.</title>
        <authorList>
            <person name="Bayer B."/>
            <person name="Vojvoda J."/>
            <person name="Offre P."/>
            <person name="Srivastava A."/>
            <person name="Elisabeth N."/>
            <person name="Garcia J.A.L."/>
            <person name="Schleper C."/>
            <person name="Herndl G.J."/>
        </authorList>
    </citation>
    <scope>NUCLEOTIDE SEQUENCE [LARGE SCALE GENOMIC DNA]</scope>
    <source>
        <strain evidence="2">NF5</strain>
    </source>
</reference>
<reference evidence="1 2" key="2">
    <citation type="journal article" date="2016" name="ISME J.">
        <title>Physiological and genomic characterization of two novel marine thaumarchaeal strains indicates niche differentiation.</title>
        <authorList>
            <person name="Bayer B."/>
            <person name="Vojvoda J."/>
            <person name="Offre P."/>
            <person name="Alves R.J."/>
            <person name="Elisabeth N.H."/>
            <person name="Garcia J.A."/>
            <person name="Volland J.M."/>
            <person name="Srivastava A."/>
            <person name="Schleper C."/>
            <person name="Herndl G.J."/>
        </authorList>
    </citation>
    <scope>NUCLEOTIDE SEQUENCE [LARGE SCALE GENOMIC DNA]</scope>
    <source>
        <strain evidence="1 2">NF5</strain>
    </source>
</reference>
<proteinExistence type="predicted"/>
<dbReference type="GeneID" id="24820197"/>
<dbReference type="STRING" id="1580092.NADRNF5_0978"/>
<protein>
    <submittedName>
        <fullName evidence="1">Phage head-tail adaptor (Modular protein)</fullName>
    </submittedName>
</protein>
<evidence type="ECO:0000313" key="1">
    <source>
        <dbReference type="EMBL" id="AJW70670.1"/>
    </source>
</evidence>
<organism evidence="1 2">
    <name type="scientific">Nitrosopumilus adriaticus</name>
    <dbReference type="NCBI Taxonomy" id="1580092"/>
    <lineage>
        <taxon>Archaea</taxon>
        <taxon>Nitrososphaerota</taxon>
        <taxon>Nitrososphaeria</taxon>
        <taxon>Nitrosopumilales</taxon>
        <taxon>Nitrosopumilaceae</taxon>
        <taxon>Nitrosopumilus</taxon>
    </lineage>
</organism>
<gene>
    <name evidence="1" type="ORF">NADRNF5_0978</name>
</gene>
<dbReference type="Proteomes" id="UP000032408">
    <property type="component" value="Chromosome"/>
</dbReference>